<reference evidence="1" key="1">
    <citation type="submission" date="2021-03" db="EMBL/GenBank/DDBJ databases">
        <authorList>
            <consortium name="DOE Joint Genome Institute"/>
            <person name="Ahrendt S."/>
            <person name="Looney B.P."/>
            <person name="Miyauchi S."/>
            <person name="Morin E."/>
            <person name="Drula E."/>
            <person name="Courty P.E."/>
            <person name="Chicoki N."/>
            <person name="Fauchery L."/>
            <person name="Kohler A."/>
            <person name="Kuo A."/>
            <person name="Labutti K."/>
            <person name="Pangilinan J."/>
            <person name="Lipzen A."/>
            <person name="Riley R."/>
            <person name="Andreopoulos W."/>
            <person name="He G."/>
            <person name="Johnson J."/>
            <person name="Barry K.W."/>
            <person name="Grigoriev I.V."/>
            <person name="Nagy L."/>
            <person name="Hibbett D."/>
            <person name="Henrissat B."/>
            <person name="Matheny P.B."/>
            <person name="Labbe J."/>
            <person name="Martin F."/>
        </authorList>
    </citation>
    <scope>NUCLEOTIDE SEQUENCE</scope>
    <source>
        <strain evidence="1">HHB10654</strain>
    </source>
</reference>
<organism evidence="1 2">
    <name type="scientific">Artomyces pyxidatus</name>
    <dbReference type="NCBI Taxonomy" id="48021"/>
    <lineage>
        <taxon>Eukaryota</taxon>
        <taxon>Fungi</taxon>
        <taxon>Dikarya</taxon>
        <taxon>Basidiomycota</taxon>
        <taxon>Agaricomycotina</taxon>
        <taxon>Agaricomycetes</taxon>
        <taxon>Russulales</taxon>
        <taxon>Auriscalpiaceae</taxon>
        <taxon>Artomyces</taxon>
    </lineage>
</organism>
<evidence type="ECO:0000313" key="1">
    <source>
        <dbReference type="EMBL" id="KAI0055655.1"/>
    </source>
</evidence>
<comment type="caution">
    <text evidence="1">The sequence shown here is derived from an EMBL/GenBank/DDBJ whole genome shotgun (WGS) entry which is preliminary data.</text>
</comment>
<name>A0ACB8SGU1_9AGAM</name>
<dbReference type="Proteomes" id="UP000814140">
    <property type="component" value="Unassembled WGS sequence"/>
</dbReference>
<evidence type="ECO:0000313" key="2">
    <source>
        <dbReference type="Proteomes" id="UP000814140"/>
    </source>
</evidence>
<dbReference type="EMBL" id="MU277284">
    <property type="protein sequence ID" value="KAI0055655.1"/>
    <property type="molecule type" value="Genomic_DNA"/>
</dbReference>
<protein>
    <submittedName>
        <fullName evidence="1">Uncharacterized protein</fullName>
    </submittedName>
</protein>
<sequence>MSRSDGPAIFSRYNMRFSRKHRTREAQTQSPTTDNHAVQDHSARLLAAHRGLPRCPPRSARPICIFVVRRFPCPHPSPCSVSIHAQSAQSHRRLSWVPARPTPSRMYRTTHIGLGCLCSAAQCALHSARLAVSSRTALSCRALCVLHLTYCVFALHTGSYVDFEGSQSSCAASTNLGDPWEQ</sequence>
<gene>
    <name evidence="1" type="ORF">BV25DRAFT_1736218</name>
</gene>
<accession>A0ACB8SGU1</accession>
<keyword evidence="2" id="KW-1185">Reference proteome</keyword>
<proteinExistence type="predicted"/>
<reference evidence="1" key="2">
    <citation type="journal article" date="2022" name="New Phytol.">
        <title>Evolutionary transition to the ectomycorrhizal habit in the genomes of a hyperdiverse lineage of mushroom-forming fungi.</title>
        <authorList>
            <person name="Looney B."/>
            <person name="Miyauchi S."/>
            <person name="Morin E."/>
            <person name="Drula E."/>
            <person name="Courty P.E."/>
            <person name="Kohler A."/>
            <person name="Kuo A."/>
            <person name="LaButti K."/>
            <person name="Pangilinan J."/>
            <person name="Lipzen A."/>
            <person name="Riley R."/>
            <person name="Andreopoulos W."/>
            <person name="He G."/>
            <person name="Johnson J."/>
            <person name="Nolan M."/>
            <person name="Tritt A."/>
            <person name="Barry K.W."/>
            <person name="Grigoriev I.V."/>
            <person name="Nagy L.G."/>
            <person name="Hibbett D."/>
            <person name="Henrissat B."/>
            <person name="Matheny P.B."/>
            <person name="Labbe J."/>
            <person name="Martin F.M."/>
        </authorList>
    </citation>
    <scope>NUCLEOTIDE SEQUENCE</scope>
    <source>
        <strain evidence="1">HHB10654</strain>
    </source>
</reference>